<dbReference type="AlphaFoldDB" id="G3AJI3"/>
<dbReference type="GeneID" id="18869786"/>
<sequence>MKRLLSKRKDPKPGSSSVNPSISSVDIAPTTSNQSNESHDESVNPIFQKTSNVDMNLNVNPTIVGRNQDDDDDFSMDTTMNDYSLFTGTKKSFSTKQSSYMSSGSSSGAPGAGKKEFGTALHTLNMVAEETDETTSASQIVSDGLVTLVEDVSFVVNQFNHGIINLTTCVINAIDCFKRFIAKANSLDKRSSSWKFTSENNKCVRQIIRYYLNFYDNLLKDEAYIKLKLLLVKHFNDFAGCLDSSSRLQTSEIVKPKNYAIGYGGVKLPNQEVVERIVEKISKSNLPIKEQSGSFLAPITRGITQELSILCLYFGYPEPNDYHFRFIQSLYELYDDIHMMIMKNKVELAATAATTNPIPAPTHDPITAPIKFKIPFRIPTDITQPPMSMSISLENSVRTSGTLGGYIYPIINTQTHPQLSYYAHSQFAITCGHVCLDGNKSTYPHVSMPSSVLISMYKNALSAQYTRSDNEAKVAYGSILNQLDQLFPIKKVKSDNNNTQQMRNLPSLRFGQIIWGERTLIENNIVNGISDVPEKRLSDLAIVKINKKLSCRNFLGDDIPFNEFDPGLMFDNLYIRKVINLSRYVPKPVPANTEVDSTVSSYNPQESLHGVPVFKYGSTTKYTRGNLNGIKLVYWQDGAIHSSEFIVNSPDNITPFASGGDSGSWILTKLEDIESDAKGLGVLGMLHSYDGEFRQFGLFTPMTEILTRLEEVTNIKWGVVGCEEKAGEEIESSESEVPSDSDSDSEVD</sequence>
<proteinExistence type="predicted"/>
<evidence type="ECO:0008006" key="4">
    <source>
        <dbReference type="Google" id="ProtNLM"/>
    </source>
</evidence>
<keyword evidence="3" id="KW-1185">Reference proteome</keyword>
<organism evidence="3">
    <name type="scientific">Spathaspora passalidarum (strain NRRL Y-27907 / 11-Y1)</name>
    <dbReference type="NCBI Taxonomy" id="619300"/>
    <lineage>
        <taxon>Eukaryota</taxon>
        <taxon>Fungi</taxon>
        <taxon>Dikarya</taxon>
        <taxon>Ascomycota</taxon>
        <taxon>Saccharomycotina</taxon>
        <taxon>Pichiomycetes</taxon>
        <taxon>Debaryomycetaceae</taxon>
        <taxon>Spathaspora</taxon>
    </lineage>
</organism>
<evidence type="ECO:0000313" key="3">
    <source>
        <dbReference type="Proteomes" id="UP000000709"/>
    </source>
</evidence>
<dbReference type="FunCoup" id="G3AJI3">
    <property type="interactions" value="21"/>
</dbReference>
<dbReference type="Pfam" id="PF08192">
    <property type="entry name" value="Peptidase_S64"/>
    <property type="match status" value="1"/>
</dbReference>
<accession>G3AJI3</accession>
<dbReference type="STRING" id="619300.G3AJI3"/>
<evidence type="ECO:0000256" key="1">
    <source>
        <dbReference type="SAM" id="MobiDB-lite"/>
    </source>
</evidence>
<dbReference type="MEROPS" id="S64.001"/>
<dbReference type="RefSeq" id="XP_007373470.1">
    <property type="nucleotide sequence ID" value="XM_007373408.1"/>
</dbReference>
<dbReference type="InterPro" id="IPR009003">
    <property type="entry name" value="Peptidase_S1_PA"/>
</dbReference>
<dbReference type="OrthoDB" id="4096087at2759"/>
<dbReference type="OMA" id="VGMLHSY"/>
<dbReference type="eggNOG" id="ENOG502QR0D">
    <property type="taxonomic scope" value="Eukaryota"/>
</dbReference>
<feature type="compositionally biased region" description="Low complexity" evidence="1">
    <location>
        <begin position="15"/>
        <end position="24"/>
    </location>
</feature>
<dbReference type="Proteomes" id="UP000000709">
    <property type="component" value="Unassembled WGS sequence"/>
</dbReference>
<dbReference type="HOGENOM" id="CLU_012881_0_0_1"/>
<dbReference type="KEGG" id="spaa:SPAPADRAFT_134178"/>
<evidence type="ECO:0000313" key="2">
    <source>
        <dbReference type="EMBL" id="EGW33886.1"/>
    </source>
</evidence>
<feature type="region of interest" description="Disordered" evidence="1">
    <location>
        <begin position="1"/>
        <end position="42"/>
    </location>
</feature>
<dbReference type="InParanoid" id="G3AJI3"/>
<feature type="region of interest" description="Disordered" evidence="1">
    <location>
        <begin position="726"/>
        <end position="748"/>
    </location>
</feature>
<dbReference type="EMBL" id="GL996500">
    <property type="protein sequence ID" value="EGW33886.1"/>
    <property type="molecule type" value="Genomic_DNA"/>
</dbReference>
<name>G3AJI3_SPAPN</name>
<dbReference type="InterPro" id="IPR012985">
    <property type="entry name" value="Peptidase_S64_Ssy5"/>
</dbReference>
<gene>
    <name evidence="2" type="ORF">SPAPADRAFT_134178</name>
</gene>
<reference evidence="2 3" key="1">
    <citation type="journal article" date="2011" name="Proc. Natl. Acad. Sci. U.S.A.">
        <title>Comparative genomics of xylose-fermenting fungi for enhanced biofuel production.</title>
        <authorList>
            <person name="Wohlbach D.J."/>
            <person name="Kuo A."/>
            <person name="Sato T.K."/>
            <person name="Potts K.M."/>
            <person name="Salamov A.A."/>
            <person name="LaButti K.M."/>
            <person name="Sun H."/>
            <person name="Clum A."/>
            <person name="Pangilinan J.L."/>
            <person name="Lindquist E.A."/>
            <person name="Lucas S."/>
            <person name="Lapidus A."/>
            <person name="Jin M."/>
            <person name="Gunawan C."/>
            <person name="Balan V."/>
            <person name="Dale B.E."/>
            <person name="Jeffries T.W."/>
            <person name="Zinkel R."/>
            <person name="Barry K.W."/>
            <person name="Grigoriev I.V."/>
            <person name="Gasch A.P."/>
        </authorList>
    </citation>
    <scope>NUCLEOTIDE SEQUENCE [LARGE SCALE GENOMIC DNA]</scope>
    <source>
        <strain evidence="3">NRRL Y-27907 / 11-Y1</strain>
    </source>
</reference>
<dbReference type="SUPFAM" id="SSF50494">
    <property type="entry name" value="Trypsin-like serine proteases"/>
    <property type="match status" value="1"/>
</dbReference>
<feature type="compositionally biased region" description="Acidic residues" evidence="1">
    <location>
        <begin position="729"/>
        <end position="748"/>
    </location>
</feature>
<protein>
    <recommendedName>
        <fullName evidence="4">SPS-sensor serine protease component SSY5</fullName>
    </recommendedName>
</protein>